<dbReference type="CDD" id="cd12167">
    <property type="entry name" value="2-Hacid_dh_8"/>
    <property type="match status" value="1"/>
</dbReference>
<dbReference type="Proteomes" id="UP000198215">
    <property type="component" value="Chromosome I"/>
</dbReference>
<dbReference type="InterPro" id="IPR050857">
    <property type="entry name" value="D-2-hydroxyacid_DH"/>
</dbReference>
<dbReference type="RefSeq" id="WP_088979090.1">
    <property type="nucleotide sequence ID" value="NZ_LT607753.1"/>
</dbReference>
<keyword evidence="3" id="KW-0520">NAD</keyword>
<feature type="domain" description="D-isomer specific 2-hydroxyacid dehydrogenase catalytic" evidence="5">
    <location>
        <begin position="46"/>
        <end position="327"/>
    </location>
</feature>
<sequence length="336" mass="35079">MSGTVIALAVSPQVRQMFLDDATVAQLARLGRLRLPPPDADVGDPAVLAPLLADADVVVTGWGTAALTAELLTAAPRLRLLAHTGASVKPFVTPASFARGVRVTQAGDAMAYAVGEQALALTLALLHRLHRFDHALRTGEDWATAKAAPPRQELRGAIVGVVGASRTGRAYLELVRALGARVLVADPYLSAEQADRLGATRVDLDDLLAGSLVVSLHAPVLPETTGMIGARELALLPDGALLVNTARAALVDEAALLAVLSTGRIDAALDVFDAEPLPVDHPLRALPNVLLTPHESAGTVQSRRRAGAIVAAEVARFLRGEPLRHEVTPDLLTSTG</sequence>
<evidence type="ECO:0000259" key="5">
    <source>
        <dbReference type="Pfam" id="PF00389"/>
    </source>
</evidence>
<dbReference type="EMBL" id="LT607753">
    <property type="protein sequence ID" value="SCG77083.1"/>
    <property type="molecule type" value="Genomic_DNA"/>
</dbReference>
<dbReference type="OrthoDB" id="9793626at2"/>
<name>A0A1C5K2R0_9ACTN</name>
<evidence type="ECO:0000256" key="4">
    <source>
        <dbReference type="RuleBase" id="RU003719"/>
    </source>
</evidence>
<evidence type="ECO:0000259" key="6">
    <source>
        <dbReference type="Pfam" id="PF02826"/>
    </source>
</evidence>
<proteinExistence type="inferred from homology"/>
<accession>A0A1C5K2R0</accession>
<dbReference type="InterPro" id="IPR006140">
    <property type="entry name" value="D-isomer_DH_NAD-bd"/>
</dbReference>
<dbReference type="Gene3D" id="3.40.50.720">
    <property type="entry name" value="NAD(P)-binding Rossmann-like Domain"/>
    <property type="match status" value="2"/>
</dbReference>
<gene>
    <name evidence="7" type="ORF">GA0070614_6074</name>
</gene>
<dbReference type="InterPro" id="IPR036291">
    <property type="entry name" value="NAD(P)-bd_dom_sf"/>
</dbReference>
<dbReference type="PANTHER" id="PTHR42789:SF1">
    <property type="entry name" value="D-ISOMER SPECIFIC 2-HYDROXYACID DEHYDROGENASE FAMILY PROTEIN (AFU_ORTHOLOGUE AFUA_6G10090)"/>
    <property type="match status" value="1"/>
</dbReference>
<evidence type="ECO:0000256" key="1">
    <source>
        <dbReference type="ARBA" id="ARBA00005854"/>
    </source>
</evidence>
<evidence type="ECO:0000313" key="7">
    <source>
        <dbReference type="EMBL" id="SCG77083.1"/>
    </source>
</evidence>
<comment type="similarity">
    <text evidence="1 4">Belongs to the D-isomer specific 2-hydroxyacid dehydrogenase family.</text>
</comment>
<evidence type="ECO:0000313" key="8">
    <source>
        <dbReference type="Proteomes" id="UP000198215"/>
    </source>
</evidence>
<protein>
    <submittedName>
        <fullName evidence="7">Phosphoglycerate dehydrogenase</fullName>
    </submittedName>
</protein>
<dbReference type="Pfam" id="PF02826">
    <property type="entry name" value="2-Hacid_dh_C"/>
    <property type="match status" value="1"/>
</dbReference>
<dbReference type="Pfam" id="PF00389">
    <property type="entry name" value="2-Hacid_dh"/>
    <property type="match status" value="1"/>
</dbReference>
<dbReference type="InterPro" id="IPR006139">
    <property type="entry name" value="D-isomer_2_OHA_DH_cat_dom"/>
</dbReference>
<dbReference type="AlphaFoldDB" id="A0A1C5K2R0"/>
<dbReference type="SUPFAM" id="SSF51735">
    <property type="entry name" value="NAD(P)-binding Rossmann-fold domains"/>
    <property type="match status" value="1"/>
</dbReference>
<dbReference type="GO" id="GO:0051287">
    <property type="term" value="F:NAD binding"/>
    <property type="evidence" value="ECO:0007669"/>
    <property type="project" value="InterPro"/>
</dbReference>
<dbReference type="GO" id="GO:0016616">
    <property type="term" value="F:oxidoreductase activity, acting on the CH-OH group of donors, NAD or NADP as acceptor"/>
    <property type="evidence" value="ECO:0007669"/>
    <property type="project" value="InterPro"/>
</dbReference>
<organism evidence="7 8">
    <name type="scientific">Micromonospora coxensis</name>
    <dbReference type="NCBI Taxonomy" id="356852"/>
    <lineage>
        <taxon>Bacteria</taxon>
        <taxon>Bacillati</taxon>
        <taxon>Actinomycetota</taxon>
        <taxon>Actinomycetes</taxon>
        <taxon>Micromonosporales</taxon>
        <taxon>Micromonosporaceae</taxon>
        <taxon>Micromonospora</taxon>
    </lineage>
</organism>
<dbReference type="SUPFAM" id="SSF52283">
    <property type="entry name" value="Formate/glycerate dehydrogenase catalytic domain-like"/>
    <property type="match status" value="1"/>
</dbReference>
<reference evidence="8" key="1">
    <citation type="submission" date="2016-06" db="EMBL/GenBank/DDBJ databases">
        <authorList>
            <person name="Varghese N."/>
            <person name="Submissions Spin"/>
        </authorList>
    </citation>
    <scope>NUCLEOTIDE SEQUENCE [LARGE SCALE GENOMIC DNA]</scope>
    <source>
        <strain evidence="8">DSM 45161</strain>
    </source>
</reference>
<keyword evidence="2 4" id="KW-0560">Oxidoreductase</keyword>
<feature type="domain" description="D-isomer specific 2-hydroxyacid dehydrogenase NAD-binding" evidence="6">
    <location>
        <begin position="119"/>
        <end position="294"/>
    </location>
</feature>
<dbReference type="PANTHER" id="PTHR42789">
    <property type="entry name" value="D-ISOMER SPECIFIC 2-HYDROXYACID DEHYDROGENASE FAMILY PROTEIN (AFU_ORTHOLOGUE AFUA_6G10090)"/>
    <property type="match status" value="1"/>
</dbReference>
<evidence type="ECO:0000256" key="3">
    <source>
        <dbReference type="ARBA" id="ARBA00023027"/>
    </source>
</evidence>
<keyword evidence="8" id="KW-1185">Reference proteome</keyword>
<evidence type="ECO:0000256" key="2">
    <source>
        <dbReference type="ARBA" id="ARBA00023002"/>
    </source>
</evidence>